<evidence type="ECO:0000259" key="1">
    <source>
        <dbReference type="Pfam" id="PF07862"/>
    </source>
</evidence>
<comment type="caution">
    <text evidence="2">The sequence shown here is derived from an EMBL/GenBank/DDBJ whole genome shotgun (WGS) entry which is preliminary data.</text>
</comment>
<feature type="domain" description="Nif11" evidence="1">
    <location>
        <begin position="1"/>
        <end position="49"/>
    </location>
</feature>
<evidence type="ECO:0000313" key="3">
    <source>
        <dbReference type="Proteomes" id="UP001595528"/>
    </source>
</evidence>
<gene>
    <name evidence="2" type="ORF">ACFOGJ_18860</name>
</gene>
<protein>
    <submittedName>
        <fullName evidence="2">Nif11-like leader peptide family RiPP</fullName>
    </submittedName>
</protein>
<evidence type="ECO:0000313" key="2">
    <source>
        <dbReference type="EMBL" id="MFC3229315.1"/>
    </source>
</evidence>
<dbReference type="InterPro" id="IPR022516">
    <property type="entry name" value="CHP03798_Ocin"/>
</dbReference>
<reference evidence="3" key="1">
    <citation type="journal article" date="2019" name="Int. J. Syst. Evol. Microbiol.">
        <title>The Global Catalogue of Microorganisms (GCM) 10K type strain sequencing project: providing services to taxonomists for standard genome sequencing and annotation.</title>
        <authorList>
            <consortium name="The Broad Institute Genomics Platform"/>
            <consortium name="The Broad Institute Genome Sequencing Center for Infectious Disease"/>
            <person name="Wu L."/>
            <person name="Ma J."/>
        </authorList>
    </citation>
    <scope>NUCLEOTIDE SEQUENCE [LARGE SCALE GENOMIC DNA]</scope>
    <source>
        <strain evidence="3">KCTC 42964</strain>
    </source>
</reference>
<sequence length="69" mass="7600">MAREDCIAFVDRIRADADLARLVAERGRDRAALLAIARAHGFQVEEADLDAFAADYSRRERPPDGGGRS</sequence>
<name>A0ABV7L3R4_9PROT</name>
<accession>A0ABV7L3R4</accession>
<proteinExistence type="predicted"/>
<organism evidence="2 3">
    <name type="scientific">Marinibaculum pumilum</name>
    <dbReference type="NCBI Taxonomy" id="1766165"/>
    <lineage>
        <taxon>Bacteria</taxon>
        <taxon>Pseudomonadati</taxon>
        <taxon>Pseudomonadota</taxon>
        <taxon>Alphaproteobacteria</taxon>
        <taxon>Rhodospirillales</taxon>
        <taxon>Rhodospirillaceae</taxon>
        <taxon>Marinibaculum</taxon>
    </lineage>
</organism>
<dbReference type="Pfam" id="PF07862">
    <property type="entry name" value="Nif11"/>
    <property type="match status" value="1"/>
</dbReference>
<dbReference type="Proteomes" id="UP001595528">
    <property type="component" value="Unassembled WGS sequence"/>
</dbReference>
<keyword evidence="3" id="KW-1185">Reference proteome</keyword>
<dbReference type="InterPro" id="IPR012903">
    <property type="entry name" value="Nif11"/>
</dbReference>
<dbReference type="RefSeq" id="WP_379903393.1">
    <property type="nucleotide sequence ID" value="NZ_JBHRTR010000031.1"/>
</dbReference>
<dbReference type="NCBIfam" id="TIGR03798">
    <property type="entry name" value="leader_Nif11"/>
    <property type="match status" value="1"/>
</dbReference>
<dbReference type="EMBL" id="JBHRTR010000031">
    <property type="protein sequence ID" value="MFC3229315.1"/>
    <property type="molecule type" value="Genomic_DNA"/>
</dbReference>